<sequence>MRRLLIDRFEQKLRGKRRQFRDAVAWAQGTDLVPVRVSDTYWKFVLPLPQAITDGPRARGRYRRNAFRLIIEAANRLATSSLREQYDFYHVAIMLEMPSLFHSQVDLFVDRDYFSRFFVENQLPNSQRPSHLFHVELPDYFDIERGMRVEVDADYAFDSWIITSSAW</sequence>
<reference evidence="1 2" key="1">
    <citation type="submission" date="2018-02" db="EMBL/GenBank/DDBJ databases">
        <title>Comparative genomes isolates from brazilian mangrove.</title>
        <authorList>
            <person name="Araujo J.E."/>
            <person name="Taketani R.G."/>
            <person name="Silva M.C.P."/>
            <person name="Loureco M.V."/>
            <person name="Andreote F.D."/>
        </authorList>
    </citation>
    <scope>NUCLEOTIDE SEQUENCE [LARGE SCALE GENOMIC DNA]</scope>
    <source>
        <strain evidence="1 2">Hex-1 MGV</strain>
    </source>
</reference>
<protein>
    <recommendedName>
        <fullName evidence="3">DUF3916 domain-containing protein</fullName>
    </recommendedName>
</protein>
<dbReference type="RefSeq" id="WP_105328747.1">
    <property type="nucleotide sequence ID" value="NZ_PUHY01000005.1"/>
</dbReference>
<dbReference type="Pfam" id="PF13079">
    <property type="entry name" value="DUF3916"/>
    <property type="match status" value="1"/>
</dbReference>
<dbReference type="OrthoDB" id="9181379at2"/>
<gene>
    <name evidence="1" type="ORF">C5Y83_06020</name>
</gene>
<comment type="caution">
    <text evidence="1">The sequence shown here is derived from an EMBL/GenBank/DDBJ whole genome shotgun (WGS) entry which is preliminary data.</text>
</comment>
<dbReference type="InterPro" id="IPR025075">
    <property type="entry name" value="DUF3916"/>
</dbReference>
<evidence type="ECO:0000313" key="2">
    <source>
        <dbReference type="Proteomes" id="UP000238322"/>
    </source>
</evidence>
<dbReference type="Proteomes" id="UP000238322">
    <property type="component" value="Unassembled WGS sequence"/>
</dbReference>
<evidence type="ECO:0008006" key="3">
    <source>
        <dbReference type="Google" id="ProtNLM"/>
    </source>
</evidence>
<evidence type="ECO:0000313" key="1">
    <source>
        <dbReference type="EMBL" id="PQO37498.1"/>
    </source>
</evidence>
<dbReference type="AlphaFoldDB" id="A0A2S8FZ86"/>
<dbReference type="EMBL" id="PUHY01000005">
    <property type="protein sequence ID" value="PQO37498.1"/>
    <property type="molecule type" value="Genomic_DNA"/>
</dbReference>
<accession>A0A2S8FZ86</accession>
<proteinExistence type="predicted"/>
<name>A0A2S8FZ86_9BACT</name>
<organism evidence="1 2">
    <name type="scientific">Blastopirellula marina</name>
    <dbReference type="NCBI Taxonomy" id="124"/>
    <lineage>
        <taxon>Bacteria</taxon>
        <taxon>Pseudomonadati</taxon>
        <taxon>Planctomycetota</taxon>
        <taxon>Planctomycetia</taxon>
        <taxon>Pirellulales</taxon>
        <taxon>Pirellulaceae</taxon>
        <taxon>Blastopirellula</taxon>
    </lineage>
</organism>